<comment type="caution">
    <text evidence="1">The sequence shown here is derived from an EMBL/GenBank/DDBJ whole genome shotgun (WGS) entry which is preliminary data.</text>
</comment>
<sequence>MSVSPTIGINVVNENQQFLIVFSQKDCQIKPKSKIPSEKSDGILVVNLGKTGHCYPFQVN</sequence>
<dbReference type="EMBL" id="AEWT01000002">
    <property type="protein sequence ID" value="EGC70985.1"/>
    <property type="molecule type" value="Genomic_DNA"/>
</dbReference>
<accession>F0EGR5</accession>
<protein>
    <submittedName>
        <fullName evidence="1">Uncharacterized protein</fullName>
    </submittedName>
</protein>
<evidence type="ECO:0000313" key="1">
    <source>
        <dbReference type="EMBL" id="EGC70985.1"/>
    </source>
</evidence>
<dbReference type="AlphaFoldDB" id="F0EGR5"/>
<name>F0EGR5_ENTCA</name>
<dbReference type="Proteomes" id="UP000004835">
    <property type="component" value="Unassembled WGS sequence"/>
</dbReference>
<gene>
    <name evidence="1" type="ORF">HMPREF9087_0362</name>
</gene>
<evidence type="ECO:0000313" key="2">
    <source>
        <dbReference type="Proteomes" id="UP000004835"/>
    </source>
</evidence>
<reference evidence="1 2" key="1">
    <citation type="submission" date="2011-01" db="EMBL/GenBank/DDBJ databases">
        <authorList>
            <person name="Muzny D."/>
            <person name="Qin X."/>
            <person name="Deng J."/>
            <person name="Jiang H."/>
            <person name="Liu Y."/>
            <person name="Qu J."/>
            <person name="Song X.-Z."/>
            <person name="Zhang L."/>
            <person name="Thornton R."/>
            <person name="Coyle M."/>
            <person name="Francisco L."/>
            <person name="Jackson L."/>
            <person name="Javaid M."/>
            <person name="Korchina V."/>
            <person name="Kovar C."/>
            <person name="Mata R."/>
            <person name="Mathew T."/>
            <person name="Ngo R."/>
            <person name="Nguyen L."/>
            <person name="Nguyen N."/>
            <person name="Okwuonu G."/>
            <person name="Ongeri F."/>
            <person name="Pham C."/>
            <person name="Simmons D."/>
            <person name="Wilczek-Boney K."/>
            <person name="Hale W."/>
            <person name="Jakkamsetti A."/>
            <person name="Pham P."/>
            <person name="Ruth R."/>
            <person name="San Lucas F."/>
            <person name="Warren J."/>
            <person name="Zhang J."/>
            <person name="Zhao Z."/>
            <person name="Zhou C."/>
            <person name="Zhu D."/>
            <person name="Lee S."/>
            <person name="Bess C."/>
            <person name="Blankenburg K."/>
            <person name="Forbes L."/>
            <person name="Fu Q."/>
            <person name="Gubbala S."/>
            <person name="Hirani K."/>
            <person name="Jayaseelan J.C."/>
            <person name="Lara F."/>
            <person name="Munidasa M."/>
            <person name="Palculict T."/>
            <person name="Patil S."/>
            <person name="Pu L.-L."/>
            <person name="Saada N."/>
            <person name="Tang L."/>
            <person name="Weissenberger G."/>
            <person name="Zhu Y."/>
            <person name="Hemphill L."/>
            <person name="Shang Y."/>
            <person name="Youmans B."/>
            <person name="Ayvaz T."/>
            <person name="Ross M."/>
            <person name="Santibanez J."/>
            <person name="Aqrawi P."/>
            <person name="Gross S."/>
            <person name="Joshi V."/>
            <person name="Fowler G."/>
            <person name="Nazareth L."/>
            <person name="Reid J."/>
            <person name="Worley K."/>
            <person name="Petrosino J."/>
            <person name="Highlander S."/>
            <person name="Gibbs R."/>
        </authorList>
    </citation>
    <scope>NUCLEOTIDE SEQUENCE [LARGE SCALE GENOMIC DNA]</scope>
    <source>
        <strain evidence="1 2">ATCC 12755</strain>
    </source>
</reference>
<proteinExistence type="predicted"/>
<organism evidence="1 2">
    <name type="scientific">Enterococcus casseliflavus ATCC 12755</name>
    <dbReference type="NCBI Taxonomy" id="888066"/>
    <lineage>
        <taxon>Bacteria</taxon>
        <taxon>Bacillati</taxon>
        <taxon>Bacillota</taxon>
        <taxon>Bacilli</taxon>
        <taxon>Lactobacillales</taxon>
        <taxon>Enterococcaceae</taxon>
        <taxon>Enterococcus</taxon>
    </lineage>
</organism>
<dbReference type="HOGENOM" id="CLU_2934269_0_0_9"/>